<dbReference type="PANTHER" id="PTHR43201:SF32">
    <property type="entry name" value="2-SUCCINYLBENZOATE--COA LIGASE, CHLOROPLASTIC_PEROXISOMAL"/>
    <property type="match status" value="1"/>
</dbReference>
<reference evidence="5" key="1">
    <citation type="submission" date="2022-01" db="EMBL/GenBank/DDBJ databases">
        <title>PSI-footprinting approach for the identification of protein synthesis inhibitor producers.</title>
        <authorList>
            <person name="Handel F."/>
            <person name="Kulik A."/>
            <person name="Wex K.W."/>
            <person name="Berscheid A."/>
            <person name="Saur J.S."/>
            <person name="Winkler A."/>
            <person name="Wibberg D."/>
            <person name="Kalinowski J."/>
            <person name="Broetz-Oesterhelt H."/>
            <person name="Mast Y."/>
        </authorList>
    </citation>
    <scope>NUCLEOTIDE SEQUENCE</scope>
    <source>
        <strain evidence="5">KNN 49.3e</strain>
    </source>
</reference>
<dbReference type="Pfam" id="PF13193">
    <property type="entry name" value="AMP-binding_C"/>
    <property type="match status" value="1"/>
</dbReference>
<protein>
    <submittedName>
        <fullName evidence="5">AMP-binding protein</fullName>
    </submittedName>
</protein>
<dbReference type="InterPro" id="IPR020806">
    <property type="entry name" value="PKS_PP-bd"/>
</dbReference>
<dbReference type="InterPro" id="IPR036736">
    <property type="entry name" value="ACP-like_sf"/>
</dbReference>
<dbReference type="InterPro" id="IPR042099">
    <property type="entry name" value="ANL_N_sf"/>
</dbReference>
<dbReference type="SUPFAM" id="SSF47336">
    <property type="entry name" value="ACP-like"/>
    <property type="match status" value="1"/>
</dbReference>
<dbReference type="Pfam" id="PF00501">
    <property type="entry name" value="AMP-binding"/>
    <property type="match status" value="1"/>
</dbReference>
<keyword evidence="2" id="KW-0597">Phosphoprotein</keyword>
<evidence type="ECO:0000256" key="2">
    <source>
        <dbReference type="ARBA" id="ARBA00022553"/>
    </source>
</evidence>
<feature type="domain" description="Carrier" evidence="4">
    <location>
        <begin position="503"/>
        <end position="578"/>
    </location>
</feature>
<dbReference type="EMBL" id="CP091196">
    <property type="protein sequence ID" value="UQS25918.1"/>
    <property type="molecule type" value="Genomic_DNA"/>
</dbReference>
<proteinExistence type="predicted"/>
<keyword evidence="1" id="KW-0596">Phosphopantetheine</keyword>
<sequence>MYRHTEQFAPGPKTVPARLAARAADRPDEIALLVPGQGSLTFAEWDQRSRSAAQHLVSHGIRRGDRVVLPCSPSDWIGYATAYVAVQKAGAVAVPVIEKLGRRHLNAVVKSSNAAAVVTERADGIEAERILSFGGVPPATMSDGPAIEVGPADDAEIIFSSGTTGAPKGIVATHENLLFTHAETANTSECKTVIHALPPGALAGQGLLLQPLDARPHRVVAMPEFDDETFLSAIAEYGATDVVIVPTLALSLIDYSRTHEFDFSSVRAVRTMSAPIAPATLRQLQDVFHGAEIANMYTTTESWPARIRTRYDVSHPDSVGRSRTTGQVRITDADGAEQPAGVDGFIELRSPGAPQRRYLDPPAGATDVFKRDGWVRTGDIGHVDEDGYLYLVDRSADLIISGGMNISTIELEKVIIEFDGISEVAVVGIPHPLLGELVAAAVRTSGDVSLSALREHVRDRLGHPKTPRHIVVVEEFPRNPMGKIVKAKLRDSLAASVAAGAATEQADLAGRVRALWQVALGDQVADDRAGFTDLGGGSLAAIELVSRIRTDLHRRITQRDVFDAANVHDFTAMVEKAPLIENAGAGRIRPVRRRVRDAGPTSPALGNEPASES</sequence>
<dbReference type="Pfam" id="PF00550">
    <property type="entry name" value="PP-binding"/>
    <property type="match status" value="1"/>
</dbReference>
<dbReference type="PROSITE" id="PS50075">
    <property type="entry name" value="CARRIER"/>
    <property type="match status" value="1"/>
</dbReference>
<organism evidence="5 6">
    <name type="scientific">Amycolatopsis thermalba</name>
    <dbReference type="NCBI Taxonomy" id="944492"/>
    <lineage>
        <taxon>Bacteria</taxon>
        <taxon>Bacillati</taxon>
        <taxon>Actinomycetota</taxon>
        <taxon>Actinomycetes</taxon>
        <taxon>Pseudonocardiales</taxon>
        <taxon>Pseudonocardiaceae</taxon>
        <taxon>Amycolatopsis</taxon>
    </lineage>
</organism>
<dbReference type="SMART" id="SM00823">
    <property type="entry name" value="PKS_PP"/>
    <property type="match status" value="1"/>
</dbReference>
<dbReference type="PROSITE" id="PS00455">
    <property type="entry name" value="AMP_BINDING"/>
    <property type="match status" value="1"/>
</dbReference>
<dbReference type="InterPro" id="IPR020845">
    <property type="entry name" value="AMP-binding_CS"/>
</dbReference>
<dbReference type="Gene3D" id="3.40.50.12780">
    <property type="entry name" value="N-terminal domain of ligase-like"/>
    <property type="match status" value="1"/>
</dbReference>
<evidence type="ECO:0000256" key="3">
    <source>
        <dbReference type="SAM" id="MobiDB-lite"/>
    </source>
</evidence>
<name>A0ABY4P117_9PSEU</name>
<evidence type="ECO:0000313" key="6">
    <source>
        <dbReference type="Proteomes" id="UP000830158"/>
    </source>
</evidence>
<evidence type="ECO:0000313" key="5">
    <source>
        <dbReference type="EMBL" id="UQS25918.1"/>
    </source>
</evidence>
<gene>
    <name evidence="5" type="ORF">L1857_25460</name>
</gene>
<feature type="region of interest" description="Disordered" evidence="3">
    <location>
        <begin position="591"/>
        <end position="613"/>
    </location>
</feature>
<dbReference type="InterPro" id="IPR009081">
    <property type="entry name" value="PP-bd_ACP"/>
</dbReference>
<dbReference type="Gene3D" id="3.30.300.30">
    <property type="match status" value="1"/>
</dbReference>
<dbReference type="SUPFAM" id="SSF56801">
    <property type="entry name" value="Acetyl-CoA synthetase-like"/>
    <property type="match status" value="1"/>
</dbReference>
<evidence type="ECO:0000256" key="1">
    <source>
        <dbReference type="ARBA" id="ARBA00022450"/>
    </source>
</evidence>
<dbReference type="PANTHER" id="PTHR43201">
    <property type="entry name" value="ACYL-COA SYNTHETASE"/>
    <property type="match status" value="1"/>
</dbReference>
<dbReference type="InterPro" id="IPR025110">
    <property type="entry name" value="AMP-bd_C"/>
</dbReference>
<evidence type="ECO:0000259" key="4">
    <source>
        <dbReference type="PROSITE" id="PS50075"/>
    </source>
</evidence>
<dbReference type="InterPro" id="IPR045851">
    <property type="entry name" value="AMP-bd_C_sf"/>
</dbReference>
<dbReference type="InterPro" id="IPR000873">
    <property type="entry name" value="AMP-dep_synth/lig_dom"/>
</dbReference>
<dbReference type="Gene3D" id="1.10.1200.10">
    <property type="entry name" value="ACP-like"/>
    <property type="match status" value="1"/>
</dbReference>
<dbReference type="Proteomes" id="UP000830158">
    <property type="component" value="Chromosome"/>
</dbReference>
<accession>A0ABY4P117</accession>
<keyword evidence="6" id="KW-1185">Reference proteome</keyword>